<dbReference type="RefSeq" id="WP_338271311.1">
    <property type="nucleotide sequence ID" value="NZ_AP027266.1"/>
</dbReference>
<dbReference type="KEGG" id="rmai:MACH21_16710"/>
<protein>
    <submittedName>
        <fullName evidence="8">ABC transporter ATP-binding protein</fullName>
    </submittedName>
</protein>
<proteinExistence type="inferred from homology"/>
<sequence>MTRGPASDIAPEAEPLGFDAHDHGHCVKTALTAAEVHCSENGLRFTPVRRAALEILLGEHRAMGAYDLLDRLHAAGFGAQPPVAYRALDFLVANGFAHKIERLNAFIACAHPGASHAPAFLICRNCDAVAETHSAGASGGTLGQAAKATGFQIERTVIEALGLCPGCAEKADA</sequence>
<evidence type="ECO:0000256" key="2">
    <source>
        <dbReference type="ARBA" id="ARBA00022491"/>
    </source>
</evidence>
<feature type="binding site" evidence="7">
    <location>
        <position position="164"/>
    </location>
    <ligand>
        <name>Zn(2+)</name>
        <dbReference type="ChEBI" id="CHEBI:29105"/>
    </ligand>
</feature>
<dbReference type="InterPro" id="IPR036390">
    <property type="entry name" value="WH_DNA-bd_sf"/>
</dbReference>
<dbReference type="GO" id="GO:0005829">
    <property type="term" value="C:cytosol"/>
    <property type="evidence" value="ECO:0007669"/>
    <property type="project" value="TreeGrafter"/>
</dbReference>
<dbReference type="GO" id="GO:0000976">
    <property type="term" value="F:transcription cis-regulatory region binding"/>
    <property type="evidence" value="ECO:0007669"/>
    <property type="project" value="TreeGrafter"/>
</dbReference>
<dbReference type="SUPFAM" id="SSF46785">
    <property type="entry name" value="Winged helix' DNA-binding domain"/>
    <property type="match status" value="1"/>
</dbReference>
<evidence type="ECO:0000256" key="7">
    <source>
        <dbReference type="PIRSR" id="PIRSR602481-1"/>
    </source>
</evidence>
<dbReference type="GO" id="GO:0005524">
    <property type="term" value="F:ATP binding"/>
    <property type="evidence" value="ECO:0007669"/>
    <property type="project" value="UniProtKB-KW"/>
</dbReference>
<evidence type="ECO:0000313" key="8">
    <source>
        <dbReference type="EMBL" id="BDW85494.1"/>
    </source>
</evidence>
<dbReference type="GO" id="GO:0003700">
    <property type="term" value="F:DNA-binding transcription factor activity"/>
    <property type="evidence" value="ECO:0007669"/>
    <property type="project" value="InterPro"/>
</dbReference>
<keyword evidence="4" id="KW-0805">Transcription regulation</keyword>
<keyword evidence="8" id="KW-0067">ATP-binding</keyword>
<name>A0AA48HH41_9RHOB</name>
<dbReference type="Gene3D" id="1.10.10.10">
    <property type="entry name" value="Winged helix-like DNA-binding domain superfamily/Winged helix DNA-binding domain"/>
    <property type="match status" value="1"/>
</dbReference>
<comment type="cofactor">
    <cofactor evidence="7">
        <name>Zn(2+)</name>
        <dbReference type="ChEBI" id="CHEBI:29105"/>
    </cofactor>
    <text evidence="7">Binds 1 zinc ion per subunit.</text>
</comment>
<dbReference type="AlphaFoldDB" id="A0AA48HH41"/>
<organism evidence="8 9">
    <name type="scientific">Roseicyclus marinus</name>
    <dbReference type="NCBI Taxonomy" id="2161673"/>
    <lineage>
        <taxon>Bacteria</taxon>
        <taxon>Pseudomonadati</taxon>
        <taxon>Pseudomonadota</taxon>
        <taxon>Alphaproteobacteria</taxon>
        <taxon>Rhodobacterales</taxon>
        <taxon>Roseobacteraceae</taxon>
        <taxon>Roseicyclus</taxon>
    </lineage>
</organism>
<dbReference type="EMBL" id="AP027266">
    <property type="protein sequence ID" value="BDW85494.1"/>
    <property type="molecule type" value="Genomic_DNA"/>
</dbReference>
<dbReference type="InterPro" id="IPR002481">
    <property type="entry name" value="FUR"/>
</dbReference>
<gene>
    <name evidence="8" type="primary">zur</name>
    <name evidence="8" type="ORF">MACH21_16710</name>
</gene>
<feature type="binding site" evidence="7">
    <location>
        <position position="126"/>
    </location>
    <ligand>
        <name>Zn(2+)</name>
        <dbReference type="ChEBI" id="CHEBI:29105"/>
    </ligand>
</feature>
<dbReference type="Gene3D" id="3.30.1490.190">
    <property type="match status" value="1"/>
</dbReference>
<accession>A0AA48HH41</accession>
<evidence type="ECO:0000256" key="4">
    <source>
        <dbReference type="ARBA" id="ARBA00023015"/>
    </source>
</evidence>
<dbReference type="PANTHER" id="PTHR33202:SF6">
    <property type="entry name" value="ZINC UPTAKE REGULATION PROTEIN"/>
    <property type="match status" value="1"/>
</dbReference>
<dbReference type="GO" id="GO:0045892">
    <property type="term" value="P:negative regulation of DNA-templated transcription"/>
    <property type="evidence" value="ECO:0007669"/>
    <property type="project" value="TreeGrafter"/>
</dbReference>
<dbReference type="GO" id="GO:0008270">
    <property type="term" value="F:zinc ion binding"/>
    <property type="evidence" value="ECO:0007669"/>
    <property type="project" value="TreeGrafter"/>
</dbReference>
<evidence type="ECO:0000313" key="9">
    <source>
        <dbReference type="Proteomes" id="UP001337723"/>
    </source>
</evidence>
<evidence type="ECO:0000256" key="6">
    <source>
        <dbReference type="ARBA" id="ARBA00023163"/>
    </source>
</evidence>
<evidence type="ECO:0000256" key="1">
    <source>
        <dbReference type="ARBA" id="ARBA00007957"/>
    </source>
</evidence>
<feature type="binding site" evidence="7">
    <location>
        <position position="167"/>
    </location>
    <ligand>
        <name>Zn(2+)</name>
        <dbReference type="ChEBI" id="CHEBI:29105"/>
    </ligand>
</feature>
<comment type="similarity">
    <text evidence="1">Belongs to the Fur family.</text>
</comment>
<feature type="binding site" evidence="7">
    <location>
        <position position="123"/>
    </location>
    <ligand>
        <name>Zn(2+)</name>
        <dbReference type="ChEBI" id="CHEBI:29105"/>
    </ligand>
</feature>
<keyword evidence="6" id="KW-0804">Transcription</keyword>
<dbReference type="PANTHER" id="PTHR33202">
    <property type="entry name" value="ZINC UPTAKE REGULATION PROTEIN"/>
    <property type="match status" value="1"/>
</dbReference>
<keyword evidence="2" id="KW-0678">Repressor</keyword>
<evidence type="ECO:0000256" key="3">
    <source>
        <dbReference type="ARBA" id="ARBA00022833"/>
    </source>
</evidence>
<evidence type="ECO:0000256" key="5">
    <source>
        <dbReference type="ARBA" id="ARBA00023125"/>
    </source>
</evidence>
<dbReference type="Proteomes" id="UP001337723">
    <property type="component" value="Chromosome"/>
</dbReference>
<dbReference type="GO" id="GO:1900376">
    <property type="term" value="P:regulation of secondary metabolite biosynthetic process"/>
    <property type="evidence" value="ECO:0007669"/>
    <property type="project" value="TreeGrafter"/>
</dbReference>
<reference evidence="8 9" key="1">
    <citation type="submission" date="2023-01" db="EMBL/GenBank/DDBJ databases">
        <title>Complete genome sequence of Roseicyclus marinus strain Dej080120_10.</title>
        <authorList>
            <person name="Ueki S."/>
            <person name="Maruyama F."/>
        </authorList>
    </citation>
    <scope>NUCLEOTIDE SEQUENCE [LARGE SCALE GENOMIC DNA]</scope>
    <source>
        <strain evidence="8 9">Dej080120_10</strain>
    </source>
</reference>
<keyword evidence="8" id="KW-0547">Nucleotide-binding</keyword>
<dbReference type="InterPro" id="IPR043135">
    <property type="entry name" value="Fur_C"/>
</dbReference>
<keyword evidence="5" id="KW-0238">DNA-binding</keyword>
<keyword evidence="3 7" id="KW-0862">Zinc</keyword>
<keyword evidence="9" id="KW-1185">Reference proteome</keyword>
<keyword evidence="7" id="KW-0479">Metal-binding</keyword>
<dbReference type="InterPro" id="IPR036388">
    <property type="entry name" value="WH-like_DNA-bd_sf"/>
</dbReference>